<reference evidence="8" key="2">
    <citation type="submission" date="2025-08" db="UniProtKB">
        <authorList>
            <consortium name="Ensembl"/>
        </authorList>
    </citation>
    <scope>IDENTIFICATION</scope>
</reference>
<dbReference type="InterPro" id="IPR051665">
    <property type="entry name" value="Adrenomedullin-reg_peptide"/>
</dbReference>
<keyword evidence="4 7" id="KW-0732">Signal</keyword>
<feature type="region of interest" description="Disordered" evidence="6">
    <location>
        <begin position="140"/>
        <end position="159"/>
    </location>
</feature>
<name>A0A4X2KCS4_VOMUR</name>
<feature type="chain" id="PRO_5021283350" description="Adrenomedullin 2" evidence="7">
    <location>
        <begin position="25"/>
        <end position="159"/>
    </location>
</feature>
<dbReference type="GeneID" id="114037499"/>
<dbReference type="STRING" id="29139.ENSVURP00010006970"/>
<proteinExistence type="inferred from homology"/>
<dbReference type="PANTHER" id="PTHR23414:SF2">
    <property type="entry name" value="PROTEIN ADM2"/>
    <property type="match status" value="1"/>
</dbReference>
<dbReference type="GO" id="GO:0005179">
    <property type="term" value="F:hormone activity"/>
    <property type="evidence" value="ECO:0007669"/>
    <property type="project" value="InterPro"/>
</dbReference>
<dbReference type="GO" id="GO:0010460">
    <property type="term" value="P:positive regulation of heart rate"/>
    <property type="evidence" value="ECO:0007669"/>
    <property type="project" value="TreeGrafter"/>
</dbReference>
<dbReference type="GeneTree" id="ENSGT00940000154380"/>
<evidence type="ECO:0000313" key="8">
    <source>
        <dbReference type="Ensembl" id="ENSVURP00010006970.1"/>
    </source>
</evidence>
<dbReference type="GO" id="GO:0003073">
    <property type="term" value="P:regulation of systemic arterial blood pressure"/>
    <property type="evidence" value="ECO:0007669"/>
    <property type="project" value="TreeGrafter"/>
</dbReference>
<feature type="compositionally biased region" description="Basic residues" evidence="6">
    <location>
        <begin position="75"/>
        <end position="114"/>
    </location>
</feature>
<evidence type="ECO:0000313" key="9">
    <source>
        <dbReference type="Proteomes" id="UP000314987"/>
    </source>
</evidence>
<dbReference type="Ensembl" id="ENSVURT00010007868.1">
    <property type="protein sequence ID" value="ENSVURP00010006970.1"/>
    <property type="gene ID" value="ENSVURG00010005406.1"/>
</dbReference>
<dbReference type="OMA" id="VTFGCIS"/>
<reference evidence="8" key="3">
    <citation type="submission" date="2025-09" db="UniProtKB">
        <authorList>
            <consortium name="Ensembl"/>
        </authorList>
    </citation>
    <scope>IDENTIFICATION</scope>
</reference>
<organism evidence="8 9">
    <name type="scientific">Vombatus ursinus</name>
    <name type="common">Common wombat</name>
    <dbReference type="NCBI Taxonomy" id="29139"/>
    <lineage>
        <taxon>Eukaryota</taxon>
        <taxon>Metazoa</taxon>
        <taxon>Chordata</taxon>
        <taxon>Craniata</taxon>
        <taxon>Vertebrata</taxon>
        <taxon>Euteleostomi</taxon>
        <taxon>Mammalia</taxon>
        <taxon>Metatheria</taxon>
        <taxon>Diprotodontia</taxon>
        <taxon>Vombatidae</taxon>
        <taxon>Vombatus</taxon>
    </lineage>
</organism>
<dbReference type="CTD" id="79924"/>
<evidence type="ECO:0008006" key="10">
    <source>
        <dbReference type="Google" id="ProtNLM"/>
    </source>
</evidence>
<keyword evidence="5" id="KW-1015">Disulfide bond</keyword>
<evidence type="ECO:0000256" key="4">
    <source>
        <dbReference type="ARBA" id="ARBA00022729"/>
    </source>
</evidence>
<dbReference type="GO" id="GO:0005576">
    <property type="term" value="C:extracellular region"/>
    <property type="evidence" value="ECO:0007669"/>
    <property type="project" value="UniProtKB-SubCell"/>
</dbReference>
<keyword evidence="9" id="KW-1185">Reference proteome</keyword>
<dbReference type="Proteomes" id="UP000314987">
    <property type="component" value="Unassembled WGS sequence"/>
</dbReference>
<protein>
    <recommendedName>
        <fullName evidence="10">Adrenomedullin 2</fullName>
    </recommendedName>
</protein>
<accession>A0A4X2KCS4</accession>
<evidence type="ECO:0000256" key="3">
    <source>
        <dbReference type="ARBA" id="ARBA00022525"/>
    </source>
</evidence>
<sequence>MGWLLPVTLGCISLLSLLLPGTLSRRLGPHPLLARPREPPDQLFPQDLESQAVMNVGPVTLVGQPGPHVEPLVGHRPRHPHHHRHHRGRLQGRRGRDRSRGSGRGRRHARRHHAQLMRMGCVLSTCQVQNLSHRLRQLMGQSGRQDSAPMNPKSPHSYG</sequence>
<evidence type="ECO:0000256" key="6">
    <source>
        <dbReference type="SAM" id="MobiDB-lite"/>
    </source>
</evidence>
<dbReference type="AlphaFoldDB" id="A0A4X2KCS4"/>
<evidence type="ECO:0000256" key="7">
    <source>
        <dbReference type="SAM" id="SignalP"/>
    </source>
</evidence>
<dbReference type="InterPro" id="IPR021116">
    <property type="entry name" value="Calcitonin/adrenomedullin"/>
</dbReference>
<comment type="similarity">
    <text evidence="2">Belongs to the adrenomedullin family.</text>
</comment>
<reference evidence="9" key="1">
    <citation type="submission" date="2018-12" db="EMBL/GenBank/DDBJ databases">
        <authorList>
            <person name="Yazar S."/>
        </authorList>
    </citation>
    <scope>NUCLEOTIDE SEQUENCE [LARGE SCALE GENOMIC DNA]</scope>
</reference>
<gene>
    <name evidence="8" type="primary">ADM2</name>
</gene>
<feature type="region of interest" description="Disordered" evidence="6">
    <location>
        <begin position="74"/>
        <end position="114"/>
    </location>
</feature>
<dbReference type="RefSeq" id="XP_027710207.1">
    <property type="nucleotide sequence ID" value="XM_027854406.1"/>
</dbReference>
<dbReference type="PANTHER" id="PTHR23414">
    <property type="entry name" value="ADRENOMEDULLIN, ADM"/>
    <property type="match status" value="1"/>
</dbReference>
<feature type="signal peptide" evidence="7">
    <location>
        <begin position="1"/>
        <end position="24"/>
    </location>
</feature>
<evidence type="ECO:0000256" key="1">
    <source>
        <dbReference type="ARBA" id="ARBA00004613"/>
    </source>
</evidence>
<comment type="subcellular location">
    <subcellularLocation>
        <location evidence="1">Secreted</location>
    </subcellularLocation>
</comment>
<evidence type="ECO:0000256" key="2">
    <source>
        <dbReference type="ARBA" id="ARBA00010575"/>
    </source>
</evidence>
<dbReference type="Pfam" id="PF00214">
    <property type="entry name" value="Calc_CGRP_IAPP"/>
    <property type="match status" value="1"/>
</dbReference>
<dbReference type="OrthoDB" id="9907777at2759"/>
<keyword evidence="3" id="KW-0964">Secreted</keyword>
<evidence type="ECO:0000256" key="5">
    <source>
        <dbReference type="ARBA" id="ARBA00023157"/>
    </source>
</evidence>
<dbReference type="GO" id="GO:0007189">
    <property type="term" value="P:adenylate cyclase-activating G protein-coupled receptor signaling pathway"/>
    <property type="evidence" value="ECO:0007669"/>
    <property type="project" value="TreeGrafter"/>
</dbReference>